<feature type="domain" description="Beta-ketoacyl-[acyl-carrier-protein] synthase III C-terminal" evidence="4">
    <location>
        <begin position="232"/>
        <end position="320"/>
    </location>
</feature>
<comment type="caution">
    <text evidence="6">The sequence shown here is derived from an EMBL/GenBank/DDBJ whole genome shotgun (WGS) entry which is preliminary data.</text>
</comment>
<protein>
    <submittedName>
        <fullName evidence="6">Ketoacyl-ACP synthase III</fullName>
    </submittedName>
</protein>
<dbReference type="PANTHER" id="PTHR34069:SF2">
    <property type="entry name" value="BETA-KETOACYL-[ACYL-CARRIER-PROTEIN] SYNTHASE III"/>
    <property type="match status" value="1"/>
</dbReference>
<dbReference type="Pfam" id="PF08541">
    <property type="entry name" value="ACP_syn_III_C"/>
    <property type="match status" value="1"/>
</dbReference>
<evidence type="ECO:0000256" key="2">
    <source>
        <dbReference type="ARBA" id="ARBA00022679"/>
    </source>
</evidence>
<evidence type="ECO:0000313" key="6">
    <source>
        <dbReference type="EMBL" id="MDT0392072.1"/>
    </source>
</evidence>
<keyword evidence="1" id="KW-0963">Cytoplasm</keyword>
<dbReference type="SUPFAM" id="SSF53901">
    <property type="entry name" value="Thiolase-like"/>
    <property type="match status" value="1"/>
</dbReference>
<dbReference type="Pfam" id="PF08545">
    <property type="entry name" value="ACP_syn_III"/>
    <property type="match status" value="1"/>
</dbReference>
<evidence type="ECO:0000256" key="3">
    <source>
        <dbReference type="ARBA" id="ARBA00023315"/>
    </source>
</evidence>
<dbReference type="RefSeq" id="WP_311687915.1">
    <property type="nucleotide sequence ID" value="NZ_JAVREU010000021.1"/>
</dbReference>
<name>A0ABU2PIT7_9ACTN</name>
<keyword evidence="2" id="KW-0808">Transferase</keyword>
<dbReference type="InterPro" id="IPR013747">
    <property type="entry name" value="ACP_syn_III_C"/>
</dbReference>
<feature type="domain" description="Beta-ketoacyl-[acyl-carrier-protein] synthase III N-terminal" evidence="5">
    <location>
        <begin position="117"/>
        <end position="193"/>
    </location>
</feature>
<evidence type="ECO:0000256" key="1">
    <source>
        <dbReference type="ARBA" id="ARBA00022490"/>
    </source>
</evidence>
<dbReference type="InterPro" id="IPR013751">
    <property type="entry name" value="ACP_syn_III_N"/>
</dbReference>
<accession>A0ABU2PIT7</accession>
<proteinExistence type="predicted"/>
<organism evidence="6 7">
    <name type="scientific">Streptomyces dubilierae</name>
    <dbReference type="NCBI Taxonomy" id="3075533"/>
    <lineage>
        <taxon>Bacteria</taxon>
        <taxon>Bacillati</taxon>
        <taxon>Actinomycetota</taxon>
        <taxon>Actinomycetes</taxon>
        <taxon>Kitasatosporales</taxon>
        <taxon>Streptomycetaceae</taxon>
        <taxon>Streptomyces</taxon>
    </lineage>
</organism>
<keyword evidence="3" id="KW-0012">Acyltransferase</keyword>
<dbReference type="EMBL" id="JAVREU010000021">
    <property type="protein sequence ID" value="MDT0392072.1"/>
    <property type="molecule type" value="Genomic_DNA"/>
</dbReference>
<sequence>MAVTGGIWAGRGLSFRGFGHYFPQRWEPTPADLPEAPAMEAAILGPDLGVAGRHLSDDSETVPYMAVEAGRRALDNAGLEGGDLDLVVFSSWSQRRYAPEDGPRIALRLGARRALAFDVCAACVGFVHGVQTAAALLTSHQWRRALVICSDQFSRRLKPGRRGSYVGGDGAGAAVLEVGPPDDSRLRDSVVLSYGEHAGVSKARGTDGWTVSLPTIADVAAETAGEATDLVLRRNGMTLADIDWVVPHPGSVRISEQLLARIGADPARVLTNLHTRGQTTSATIPTALSEYVESGRLGKGDVILSPAAGAGWFSGALLYQL</sequence>
<evidence type="ECO:0000313" key="7">
    <source>
        <dbReference type="Proteomes" id="UP001183586"/>
    </source>
</evidence>
<dbReference type="Proteomes" id="UP001183586">
    <property type="component" value="Unassembled WGS sequence"/>
</dbReference>
<keyword evidence="7" id="KW-1185">Reference proteome</keyword>
<dbReference type="CDD" id="cd00830">
    <property type="entry name" value="KAS_III"/>
    <property type="match status" value="1"/>
</dbReference>
<dbReference type="PANTHER" id="PTHR34069">
    <property type="entry name" value="3-OXOACYL-[ACYL-CARRIER-PROTEIN] SYNTHASE 3"/>
    <property type="match status" value="1"/>
</dbReference>
<reference evidence="7" key="1">
    <citation type="submission" date="2023-07" db="EMBL/GenBank/DDBJ databases">
        <title>30 novel species of actinomycetes from the DSMZ collection.</title>
        <authorList>
            <person name="Nouioui I."/>
        </authorList>
    </citation>
    <scope>NUCLEOTIDE SEQUENCE [LARGE SCALE GENOMIC DNA]</scope>
    <source>
        <strain evidence="7">DSM 41921</strain>
    </source>
</reference>
<evidence type="ECO:0000259" key="5">
    <source>
        <dbReference type="Pfam" id="PF08545"/>
    </source>
</evidence>
<dbReference type="InterPro" id="IPR016039">
    <property type="entry name" value="Thiolase-like"/>
</dbReference>
<dbReference type="Gene3D" id="3.40.47.10">
    <property type="match status" value="1"/>
</dbReference>
<evidence type="ECO:0000259" key="4">
    <source>
        <dbReference type="Pfam" id="PF08541"/>
    </source>
</evidence>
<gene>
    <name evidence="6" type="ORF">RM641_32035</name>
</gene>